<keyword evidence="4" id="KW-1185">Reference proteome</keyword>
<evidence type="ECO:0000259" key="2">
    <source>
        <dbReference type="Pfam" id="PF03724"/>
    </source>
</evidence>
<sequence length="160" mass="17306">MAVMLAAGVTACSSSNDANNAKNEVTTSGVAQQWQLTMIDQQAISAEGSPTLNVNKDMEVNGYTGCNRYFGKAELDNNRFKIDRMASTKMACAENAMALEQTMSQVLGQWSDASVRNNTLLLSNDAHTLVFTPVNSSKATDDPLLKSPAVNSRFNKGEKY</sequence>
<name>A0ABX3KLZ6_SALCS</name>
<comment type="caution">
    <text evidence="3">The sequence shown here is derived from an EMBL/GenBank/DDBJ whole genome shotgun (WGS) entry which is preliminary data.</text>
</comment>
<evidence type="ECO:0000256" key="1">
    <source>
        <dbReference type="SAM" id="MobiDB-lite"/>
    </source>
</evidence>
<evidence type="ECO:0000313" key="3">
    <source>
        <dbReference type="EMBL" id="OOF32620.1"/>
    </source>
</evidence>
<dbReference type="EMBL" id="MUFR01000085">
    <property type="protein sequence ID" value="OOF32620.1"/>
    <property type="molecule type" value="Genomic_DNA"/>
</dbReference>
<protein>
    <recommendedName>
        <fullName evidence="2">DUF306 domain-containing protein</fullName>
    </recommendedName>
</protein>
<feature type="region of interest" description="Disordered" evidence="1">
    <location>
        <begin position="137"/>
        <end position="160"/>
    </location>
</feature>
<dbReference type="Gene3D" id="2.40.128.270">
    <property type="match status" value="1"/>
</dbReference>
<dbReference type="PANTHER" id="PTHR35535">
    <property type="entry name" value="HEAT SHOCK PROTEIN HSLJ"/>
    <property type="match status" value="1"/>
</dbReference>
<dbReference type="InterPro" id="IPR053147">
    <property type="entry name" value="Hsp_HslJ-like"/>
</dbReference>
<gene>
    <name evidence="3" type="ORF">BZJ21_15160</name>
</gene>
<feature type="domain" description="DUF306" evidence="2">
    <location>
        <begin position="32"/>
        <end position="131"/>
    </location>
</feature>
<proteinExistence type="predicted"/>
<dbReference type="PANTHER" id="PTHR35535:SF1">
    <property type="entry name" value="HEAT SHOCK PROTEIN HSLJ"/>
    <property type="match status" value="1"/>
</dbReference>
<organism evidence="3 4">
    <name type="scientific">Salinivibrio costicola subsp. alcaliphilus</name>
    <dbReference type="NCBI Taxonomy" id="272773"/>
    <lineage>
        <taxon>Bacteria</taxon>
        <taxon>Pseudomonadati</taxon>
        <taxon>Pseudomonadota</taxon>
        <taxon>Gammaproteobacteria</taxon>
        <taxon>Vibrionales</taxon>
        <taxon>Vibrionaceae</taxon>
        <taxon>Salinivibrio</taxon>
    </lineage>
</organism>
<dbReference type="InterPro" id="IPR005184">
    <property type="entry name" value="DUF306_Meta_HslJ"/>
</dbReference>
<dbReference type="Proteomes" id="UP000189431">
    <property type="component" value="Unassembled WGS sequence"/>
</dbReference>
<dbReference type="Pfam" id="PF03724">
    <property type="entry name" value="META"/>
    <property type="match status" value="1"/>
</dbReference>
<accession>A0ABX3KLZ6</accession>
<evidence type="ECO:0000313" key="4">
    <source>
        <dbReference type="Proteomes" id="UP000189431"/>
    </source>
</evidence>
<dbReference type="InterPro" id="IPR038670">
    <property type="entry name" value="HslJ-like_sf"/>
</dbReference>
<reference evidence="4" key="1">
    <citation type="submission" date="2017-01" db="EMBL/GenBank/DDBJ databases">
        <title>Draft genome of the species Salinivibrio costicola subsp. alcaliphilus.</title>
        <authorList>
            <person name="Lopez-Hermoso C."/>
            <person name="De La Haba R."/>
            <person name="Sanchez-Porro C."/>
            <person name="Ventosa A."/>
        </authorList>
    </citation>
    <scope>NUCLEOTIDE SEQUENCE [LARGE SCALE GENOMIC DNA]</scope>
    <source>
        <strain evidence="4">CBH448</strain>
    </source>
</reference>